<evidence type="ECO:0000256" key="1">
    <source>
        <dbReference type="ARBA" id="ARBA00004479"/>
    </source>
</evidence>
<gene>
    <name evidence="3" type="ORF">HAX54_037233</name>
</gene>
<dbReference type="PANTHER" id="PTHR48006">
    <property type="entry name" value="LEUCINE-RICH REPEAT-CONTAINING PROTEIN DDB_G0281931-RELATED"/>
    <property type="match status" value="1"/>
</dbReference>
<dbReference type="InterPro" id="IPR051824">
    <property type="entry name" value="LRR_Rcpt-Like_S/T_Kinase"/>
</dbReference>
<keyword evidence="2" id="KW-0732">Signal</keyword>
<dbReference type="InterPro" id="IPR032675">
    <property type="entry name" value="LRR_dom_sf"/>
</dbReference>
<comment type="subcellular location">
    <subcellularLocation>
        <location evidence="1">Membrane</location>
        <topology evidence="1">Single-pass type I membrane protein</topology>
    </subcellularLocation>
</comment>
<evidence type="ECO:0000313" key="3">
    <source>
        <dbReference type="EMBL" id="MCD9646968.1"/>
    </source>
</evidence>
<feature type="signal peptide" evidence="2">
    <location>
        <begin position="1"/>
        <end position="28"/>
    </location>
</feature>
<dbReference type="Pfam" id="PF00560">
    <property type="entry name" value="LRR_1"/>
    <property type="match status" value="2"/>
</dbReference>
<dbReference type="EMBL" id="JACEIK010004987">
    <property type="protein sequence ID" value="MCD9646968.1"/>
    <property type="molecule type" value="Genomic_DNA"/>
</dbReference>
<sequence length="355" mass="39734">MLEKMLELHFSISSFLLITFSLALICEAQTNGRLLPQEEKNALEEIADQVGKKDWDFDLNPCGGNTNWNTPSDNTSLYVNIVTCNCSTPDGFCHIQSILLKGQDLPGVLPPSLVKLPYLKKIDLSRNYLSGTIPPEWASTKLEYMSVMLNQLSGPIPKYLGNMTTLLYMSLENNLFNGTVPKELGNMVNLQNLFLGFNNLIGKLPVELNKLTNLIQLRLSDNNFAGKLPSFESLKKLQKLWIQASGFEGPVSPSSSVLTEMNELIISDLTGSSSEFPPLENMKGLTRLMLRNCNISGKIPSYIANMSQLKILPYTGELHSQRKREKKEHKKRNEDPEILFQKIYTSGELPAFGSL</sequence>
<dbReference type="Proteomes" id="UP000823775">
    <property type="component" value="Unassembled WGS sequence"/>
</dbReference>
<dbReference type="Gene3D" id="3.80.10.10">
    <property type="entry name" value="Ribonuclease Inhibitor"/>
    <property type="match status" value="1"/>
</dbReference>
<proteinExistence type="predicted"/>
<name>A0ABS8VIW7_DATST</name>
<reference evidence="3 4" key="1">
    <citation type="journal article" date="2021" name="BMC Genomics">
        <title>Datura genome reveals duplications of psychoactive alkaloid biosynthetic genes and high mutation rate following tissue culture.</title>
        <authorList>
            <person name="Rajewski A."/>
            <person name="Carter-House D."/>
            <person name="Stajich J."/>
            <person name="Litt A."/>
        </authorList>
    </citation>
    <scope>NUCLEOTIDE SEQUENCE [LARGE SCALE GENOMIC DNA]</scope>
    <source>
        <strain evidence="3">AR-01</strain>
    </source>
</reference>
<keyword evidence="4" id="KW-1185">Reference proteome</keyword>
<feature type="chain" id="PRO_5047017263" evidence="2">
    <location>
        <begin position="29"/>
        <end position="355"/>
    </location>
</feature>
<protein>
    <submittedName>
        <fullName evidence="3">Uncharacterized protein</fullName>
    </submittedName>
</protein>
<evidence type="ECO:0000313" key="4">
    <source>
        <dbReference type="Proteomes" id="UP000823775"/>
    </source>
</evidence>
<accession>A0ABS8VIW7</accession>
<comment type="caution">
    <text evidence="3">The sequence shown here is derived from an EMBL/GenBank/DDBJ whole genome shotgun (WGS) entry which is preliminary data.</text>
</comment>
<evidence type="ECO:0000256" key="2">
    <source>
        <dbReference type="SAM" id="SignalP"/>
    </source>
</evidence>
<dbReference type="PANTHER" id="PTHR48006:SF101">
    <property type="entry name" value="PROTEIN KINASE DOMAIN-CONTAINING PROTEIN"/>
    <property type="match status" value="1"/>
</dbReference>
<dbReference type="InterPro" id="IPR001611">
    <property type="entry name" value="Leu-rich_rpt"/>
</dbReference>
<organism evidence="3 4">
    <name type="scientific">Datura stramonium</name>
    <name type="common">Jimsonweed</name>
    <name type="synonym">Common thornapple</name>
    <dbReference type="NCBI Taxonomy" id="4076"/>
    <lineage>
        <taxon>Eukaryota</taxon>
        <taxon>Viridiplantae</taxon>
        <taxon>Streptophyta</taxon>
        <taxon>Embryophyta</taxon>
        <taxon>Tracheophyta</taxon>
        <taxon>Spermatophyta</taxon>
        <taxon>Magnoliopsida</taxon>
        <taxon>eudicotyledons</taxon>
        <taxon>Gunneridae</taxon>
        <taxon>Pentapetalae</taxon>
        <taxon>asterids</taxon>
        <taxon>lamiids</taxon>
        <taxon>Solanales</taxon>
        <taxon>Solanaceae</taxon>
        <taxon>Solanoideae</taxon>
        <taxon>Datureae</taxon>
        <taxon>Datura</taxon>
    </lineage>
</organism>
<dbReference type="SUPFAM" id="SSF52058">
    <property type="entry name" value="L domain-like"/>
    <property type="match status" value="1"/>
</dbReference>